<feature type="compositionally biased region" description="Polar residues" evidence="1">
    <location>
        <begin position="141"/>
        <end position="152"/>
    </location>
</feature>
<evidence type="ECO:0000259" key="2">
    <source>
        <dbReference type="PROSITE" id="PS50090"/>
    </source>
</evidence>
<evidence type="ECO:0000256" key="1">
    <source>
        <dbReference type="SAM" id="MobiDB-lite"/>
    </source>
</evidence>
<dbReference type="RefSeq" id="XP_041223311.1">
    <property type="nucleotide sequence ID" value="XM_041375425.1"/>
</dbReference>
<dbReference type="InterPro" id="IPR001005">
    <property type="entry name" value="SANT/Myb"/>
</dbReference>
<evidence type="ECO:0000259" key="3">
    <source>
        <dbReference type="PROSITE" id="PS51294"/>
    </source>
</evidence>
<feature type="domain" description="HTH myb-type" evidence="3">
    <location>
        <begin position="90"/>
        <end position="137"/>
    </location>
</feature>
<name>A0AAD4HHE7_9AGAM</name>
<proteinExistence type="predicted"/>
<dbReference type="InterPro" id="IPR009057">
    <property type="entry name" value="Homeodomain-like_sf"/>
</dbReference>
<feature type="non-terminal residue" evidence="4">
    <location>
        <position position="198"/>
    </location>
</feature>
<organism evidence="4 5">
    <name type="scientific">Suillus fuscotomentosus</name>
    <dbReference type="NCBI Taxonomy" id="1912939"/>
    <lineage>
        <taxon>Eukaryota</taxon>
        <taxon>Fungi</taxon>
        <taxon>Dikarya</taxon>
        <taxon>Basidiomycota</taxon>
        <taxon>Agaricomycotina</taxon>
        <taxon>Agaricomycetes</taxon>
        <taxon>Agaricomycetidae</taxon>
        <taxon>Boletales</taxon>
        <taxon>Suillineae</taxon>
        <taxon>Suillaceae</taxon>
        <taxon>Suillus</taxon>
    </lineage>
</organism>
<dbReference type="CDD" id="cd00167">
    <property type="entry name" value="SANT"/>
    <property type="match status" value="1"/>
</dbReference>
<dbReference type="GeneID" id="64669723"/>
<dbReference type="Gene3D" id="1.10.10.60">
    <property type="entry name" value="Homeodomain-like"/>
    <property type="match status" value="1"/>
</dbReference>
<dbReference type="Proteomes" id="UP001195769">
    <property type="component" value="Unassembled WGS sequence"/>
</dbReference>
<dbReference type="Pfam" id="PF00249">
    <property type="entry name" value="Myb_DNA-binding"/>
    <property type="match status" value="1"/>
</dbReference>
<sequence length="198" mass="21172">VASSSALHQRAVTAPISSWGDAPFDLQAHLRHETAPGNTNAGSADSVADNIGPSSGPATGIESLAITKNKEVTRVVGQDVPKRQRSPYVKWSKEEDDLLAQAVAKYGQKWDLVQKALPSRGYHQVRQRWLRKLGVFDSKPDLSSFQTGSFPSASRLGETPGSPVTAEPPPNPKLGLAPLSSELAFSSFLSGRAESRSL</sequence>
<feature type="domain" description="Myb-like" evidence="2">
    <location>
        <begin position="90"/>
        <end position="133"/>
    </location>
</feature>
<protein>
    <submittedName>
        <fullName evidence="4">Uncharacterized protein</fullName>
    </submittedName>
</protein>
<dbReference type="InterPro" id="IPR017930">
    <property type="entry name" value="Myb_dom"/>
</dbReference>
<dbReference type="PROSITE" id="PS50090">
    <property type="entry name" value="MYB_LIKE"/>
    <property type="match status" value="1"/>
</dbReference>
<comment type="caution">
    <text evidence="4">The sequence shown here is derived from an EMBL/GenBank/DDBJ whole genome shotgun (WGS) entry which is preliminary data.</text>
</comment>
<evidence type="ECO:0000313" key="5">
    <source>
        <dbReference type="Proteomes" id="UP001195769"/>
    </source>
</evidence>
<evidence type="ECO:0000313" key="4">
    <source>
        <dbReference type="EMBL" id="KAG1897735.1"/>
    </source>
</evidence>
<accession>A0AAD4HHE7</accession>
<dbReference type="PROSITE" id="PS51294">
    <property type="entry name" value="HTH_MYB"/>
    <property type="match status" value="1"/>
</dbReference>
<dbReference type="SUPFAM" id="SSF46689">
    <property type="entry name" value="Homeodomain-like"/>
    <property type="match status" value="1"/>
</dbReference>
<dbReference type="SMART" id="SM00717">
    <property type="entry name" value="SANT"/>
    <property type="match status" value="1"/>
</dbReference>
<dbReference type="EMBL" id="JABBWK010000044">
    <property type="protein sequence ID" value="KAG1897735.1"/>
    <property type="molecule type" value="Genomic_DNA"/>
</dbReference>
<reference evidence="4" key="1">
    <citation type="journal article" date="2020" name="New Phytol.">
        <title>Comparative genomics reveals dynamic genome evolution in host specialist ectomycorrhizal fungi.</title>
        <authorList>
            <person name="Lofgren L.A."/>
            <person name="Nguyen N.H."/>
            <person name="Vilgalys R."/>
            <person name="Ruytinx J."/>
            <person name="Liao H.L."/>
            <person name="Branco S."/>
            <person name="Kuo A."/>
            <person name="LaButti K."/>
            <person name="Lipzen A."/>
            <person name="Andreopoulos W."/>
            <person name="Pangilinan J."/>
            <person name="Riley R."/>
            <person name="Hundley H."/>
            <person name="Na H."/>
            <person name="Barry K."/>
            <person name="Grigoriev I.V."/>
            <person name="Stajich J.E."/>
            <person name="Kennedy P.G."/>
        </authorList>
    </citation>
    <scope>NUCLEOTIDE SEQUENCE</scope>
    <source>
        <strain evidence="4">FC203</strain>
    </source>
</reference>
<gene>
    <name evidence="4" type="ORF">F5891DRAFT_956733</name>
</gene>
<feature type="region of interest" description="Disordered" evidence="1">
    <location>
        <begin position="138"/>
        <end position="176"/>
    </location>
</feature>
<dbReference type="AlphaFoldDB" id="A0AAD4HHE7"/>
<keyword evidence="5" id="KW-1185">Reference proteome</keyword>